<name>A0A8J7WTZ1_9ACTN</name>
<evidence type="ECO:0000313" key="5">
    <source>
        <dbReference type="Proteomes" id="UP000677913"/>
    </source>
</evidence>
<keyword evidence="1" id="KW-0732">Signal</keyword>
<dbReference type="Gene3D" id="2.60.40.1240">
    <property type="match status" value="1"/>
</dbReference>
<evidence type="ECO:0000256" key="1">
    <source>
        <dbReference type="ARBA" id="ARBA00022729"/>
    </source>
</evidence>
<comment type="caution">
    <text evidence="4">The sequence shown here is derived from an EMBL/GenBank/DDBJ whole genome shotgun (WGS) entry which is preliminary data.</text>
</comment>
<dbReference type="EMBL" id="JAGSXH010000150">
    <property type="protein sequence ID" value="MBS2966432.1"/>
    <property type="molecule type" value="Genomic_DNA"/>
</dbReference>
<evidence type="ECO:0000313" key="4">
    <source>
        <dbReference type="EMBL" id="MBS2966432.1"/>
    </source>
</evidence>
<dbReference type="Proteomes" id="UP000677913">
    <property type="component" value="Unassembled WGS sequence"/>
</dbReference>
<dbReference type="AlphaFoldDB" id="A0A8J7WTZ1"/>
<gene>
    <name evidence="4" type="ORF">KGA66_25545</name>
</gene>
<sequence length="205" mass="21029">MAREAGRGWQQAEKLKAGNAMRKILALLPVALIAAACTSKGVTTTPAAPHSASGTSAASQAPSSAAPQKAGVGDAINLQGDGTTIEVTVIKIVDPDTPSNEFETPKAGTHYASVQFQLLDKGPGSYQDDPLIDAQVKDATGQTFKPAIVTETGAGPQMSSSTNLPKGDKALGFITFEIPSGSKVTQVQYNLNGGLFGTTAQWTVG</sequence>
<dbReference type="InterPro" id="IPR029051">
    <property type="entry name" value="DUF4352"/>
</dbReference>
<feature type="domain" description="DUF4352" evidence="3">
    <location>
        <begin position="85"/>
        <end position="190"/>
    </location>
</feature>
<dbReference type="Pfam" id="PF11611">
    <property type="entry name" value="DUF4352"/>
    <property type="match status" value="1"/>
</dbReference>
<organism evidence="4 5">
    <name type="scientific">Actinocrinis puniceicyclus</name>
    <dbReference type="NCBI Taxonomy" id="977794"/>
    <lineage>
        <taxon>Bacteria</taxon>
        <taxon>Bacillati</taxon>
        <taxon>Actinomycetota</taxon>
        <taxon>Actinomycetes</taxon>
        <taxon>Catenulisporales</taxon>
        <taxon>Actinospicaceae</taxon>
        <taxon>Actinocrinis</taxon>
    </lineage>
</organism>
<evidence type="ECO:0000259" key="3">
    <source>
        <dbReference type="Pfam" id="PF11611"/>
    </source>
</evidence>
<dbReference type="InterPro" id="IPR029050">
    <property type="entry name" value="Immunoprotect_excell_Ig-like"/>
</dbReference>
<keyword evidence="5" id="KW-1185">Reference proteome</keyword>
<feature type="compositionally biased region" description="Low complexity" evidence="2">
    <location>
        <begin position="51"/>
        <end position="71"/>
    </location>
</feature>
<reference evidence="4" key="1">
    <citation type="submission" date="2021-04" db="EMBL/GenBank/DDBJ databases">
        <title>Genome based classification of Actinospica acidithermotolerans sp. nov., an actinobacterium isolated from an Indonesian hot spring.</title>
        <authorList>
            <person name="Kusuma A.B."/>
            <person name="Putra K.E."/>
            <person name="Nafisah S."/>
            <person name="Loh J."/>
            <person name="Nouioui I."/>
            <person name="Goodfellow M."/>
        </authorList>
    </citation>
    <scope>NUCLEOTIDE SEQUENCE</scope>
    <source>
        <strain evidence="4">DSM 45618</strain>
    </source>
</reference>
<proteinExistence type="predicted"/>
<feature type="region of interest" description="Disordered" evidence="2">
    <location>
        <begin position="43"/>
        <end position="77"/>
    </location>
</feature>
<accession>A0A8J7WTZ1</accession>
<dbReference type="RefSeq" id="WP_211471496.1">
    <property type="nucleotide sequence ID" value="NZ_JAGSXH010000150.1"/>
</dbReference>
<protein>
    <submittedName>
        <fullName evidence="4">DUF4352 domain-containing protein</fullName>
    </submittedName>
</protein>
<evidence type="ECO:0000256" key="2">
    <source>
        <dbReference type="SAM" id="MobiDB-lite"/>
    </source>
</evidence>